<dbReference type="InterPro" id="IPR036812">
    <property type="entry name" value="NAD(P)_OxRdtase_dom_sf"/>
</dbReference>
<reference evidence="2 3" key="1">
    <citation type="submission" date="2019-10" db="EMBL/GenBank/DDBJ databases">
        <title>Genomic and transcriptomic insights into the perfect genentic adaptation of a filamentous nitrogen-fixing cyanobacterium to rice fields.</title>
        <authorList>
            <person name="Chen Z."/>
        </authorList>
    </citation>
    <scope>NUCLEOTIDE SEQUENCE [LARGE SCALE GENOMIC DNA]</scope>
    <source>
        <strain evidence="2">CCNUC1</strain>
    </source>
</reference>
<evidence type="ECO:0000313" key="3">
    <source>
        <dbReference type="Proteomes" id="UP000326678"/>
    </source>
</evidence>
<dbReference type="Gene3D" id="3.20.20.100">
    <property type="entry name" value="NADP-dependent oxidoreductase domain"/>
    <property type="match status" value="1"/>
</dbReference>
<proteinExistence type="predicted"/>
<dbReference type="Pfam" id="PF00248">
    <property type="entry name" value="Aldo_ket_red"/>
    <property type="match status" value="1"/>
</dbReference>
<name>A0A5P8WFG7_9NOSO</name>
<dbReference type="AlphaFoldDB" id="A0A5P8WFG7"/>
<evidence type="ECO:0000313" key="2">
    <source>
        <dbReference type="EMBL" id="QFS51577.1"/>
    </source>
</evidence>
<feature type="domain" description="NADP-dependent oxidoreductase" evidence="1">
    <location>
        <begin position="18"/>
        <end position="54"/>
    </location>
</feature>
<protein>
    <submittedName>
        <fullName evidence="2">Aldo/keto reductase</fullName>
    </submittedName>
</protein>
<sequence length="55" mass="6048">MVITQRRFLGRSGLEVSPLSFGGNVFGWTIDENSSFEILDYFIAVGGNFIDTADS</sequence>
<gene>
    <name evidence="2" type="ORF">GXM_09071</name>
</gene>
<dbReference type="KEGG" id="nsh:GXM_09071"/>
<keyword evidence="3" id="KW-1185">Reference proteome</keyword>
<evidence type="ECO:0000259" key="1">
    <source>
        <dbReference type="Pfam" id="PF00248"/>
    </source>
</evidence>
<dbReference type="EMBL" id="CP045227">
    <property type="protein sequence ID" value="QFS51577.1"/>
    <property type="molecule type" value="Genomic_DNA"/>
</dbReference>
<organism evidence="2 3">
    <name type="scientific">Nostoc sphaeroides CCNUC1</name>
    <dbReference type="NCBI Taxonomy" id="2653204"/>
    <lineage>
        <taxon>Bacteria</taxon>
        <taxon>Bacillati</taxon>
        <taxon>Cyanobacteriota</taxon>
        <taxon>Cyanophyceae</taxon>
        <taxon>Nostocales</taxon>
        <taxon>Nostocaceae</taxon>
        <taxon>Nostoc</taxon>
    </lineage>
</organism>
<accession>A0A5P8WFG7</accession>
<dbReference type="InterPro" id="IPR023210">
    <property type="entry name" value="NADP_OxRdtase_dom"/>
</dbReference>
<dbReference type="SUPFAM" id="SSF51430">
    <property type="entry name" value="NAD(P)-linked oxidoreductase"/>
    <property type="match status" value="1"/>
</dbReference>
<dbReference type="RefSeq" id="WP_225892577.1">
    <property type="nucleotide sequence ID" value="NZ_CP045227.1"/>
</dbReference>
<dbReference type="Proteomes" id="UP000326678">
    <property type="component" value="Chromosome Gxm2"/>
</dbReference>